<proteinExistence type="predicted"/>
<feature type="compositionally biased region" description="Basic and acidic residues" evidence="1">
    <location>
        <begin position="473"/>
        <end position="504"/>
    </location>
</feature>
<feature type="compositionally biased region" description="Basic and acidic residues" evidence="1">
    <location>
        <begin position="539"/>
        <end position="554"/>
    </location>
</feature>
<organism evidence="3 4">
    <name type="scientific">Gonapodya prolifera (strain JEL478)</name>
    <name type="common">Monoblepharis prolifera</name>
    <dbReference type="NCBI Taxonomy" id="1344416"/>
    <lineage>
        <taxon>Eukaryota</taxon>
        <taxon>Fungi</taxon>
        <taxon>Fungi incertae sedis</taxon>
        <taxon>Chytridiomycota</taxon>
        <taxon>Chytridiomycota incertae sedis</taxon>
        <taxon>Monoblepharidomycetes</taxon>
        <taxon>Monoblepharidales</taxon>
        <taxon>Gonapodyaceae</taxon>
        <taxon>Gonapodya</taxon>
    </lineage>
</organism>
<dbReference type="AlphaFoldDB" id="A0A138ZY33"/>
<feature type="region of interest" description="Disordered" evidence="1">
    <location>
        <begin position="1"/>
        <end position="212"/>
    </location>
</feature>
<keyword evidence="4" id="KW-1185">Reference proteome</keyword>
<feature type="region of interest" description="Disordered" evidence="1">
    <location>
        <begin position="349"/>
        <end position="608"/>
    </location>
</feature>
<name>A0A138ZY33_GONPJ</name>
<evidence type="ECO:0000313" key="4">
    <source>
        <dbReference type="Proteomes" id="UP000070544"/>
    </source>
</evidence>
<feature type="compositionally biased region" description="Low complexity" evidence="1">
    <location>
        <begin position="75"/>
        <end position="103"/>
    </location>
</feature>
<dbReference type="STRING" id="1344416.A0A138ZY33"/>
<evidence type="ECO:0000259" key="2">
    <source>
        <dbReference type="Pfam" id="PF13020"/>
    </source>
</evidence>
<protein>
    <recommendedName>
        <fullName evidence="2">Protein NO VEIN C-terminal domain-containing protein</fullName>
    </recommendedName>
</protein>
<sequence length="792" mass="88037">MLEEKYRPPYEASHRNALPARPSNIHSRNDGPCRRSCSPPQSCQETLHTSFSPHSQFPPHPSCNSSRQRPRSSRRGSSTPSHSRTSSRPRSPAGSTNRSPSPLRRSRRESSGDTRRRRSSSHNSLRRRNHGDSRRADSARPSSYAPRTRPQYETLLRERSRSRSPSPPRKRHRWAQTRSPSPPSPRAPPLPSNATDSVGPLPRTPAIPHGTALSMARAPPSALELHHNSPLIFAPSSTAVSCGYCYSGERLDPRFYGHHAVTCRFYQEGNQLTSTDHAGGVRLSDSPDSWIKYNARLNSEITELSMDVPNASKLQESKILREIEQVARNAVLTSTNALFGIIHGSVANKRKRGQHWGGDGGRNRRDAWKGEDRRVRTDGQGSDRGDIGRRGDSGRDSKDIGGSARRDGWGDRPDVTSNDNDNLDHHPAKRERGRDRDGEDDSDKRPEDHKRADHSKGGNRDISQGNVRGSGGARREYDRRDNRRSTSGREGRNDGSRNKTDEGSRGNAGGEKGDDGRDEQQNRMSYPRDKMGGLHCVKGTKEQVPWERDRDDLANARNRQGGGQADRLAHSNGPRRQYPTDAGATQPASGPSAPSHPRTRKQQLRAQKAVSDMLLAEKDDDFSNSPEVFNPGVDVVLNPLKADEGFASNVYGHGAERAIAAVAPIIPGLEPPGSTYIVPAFYCSNNDPFDGIAVDNESGQVRMIYEVKQIIRSKKRHVTLSRREYHAARRMGNMYTLAIVRMHAKSRGRNLDNIRPEIVVLRDPHGRAKGLYGSEYRLSIAKQQGGSRKVRF</sequence>
<dbReference type="Pfam" id="PF13020">
    <property type="entry name" value="NOV_C"/>
    <property type="match status" value="1"/>
</dbReference>
<feature type="compositionally biased region" description="Basic and acidic residues" evidence="1">
    <location>
        <begin position="361"/>
        <end position="414"/>
    </location>
</feature>
<dbReference type="Proteomes" id="UP000070544">
    <property type="component" value="Unassembled WGS sequence"/>
</dbReference>
<feature type="domain" description="Protein NO VEIN C-terminal" evidence="2">
    <location>
        <begin position="685"/>
        <end position="743"/>
    </location>
</feature>
<evidence type="ECO:0000313" key="3">
    <source>
        <dbReference type="EMBL" id="KXS09043.1"/>
    </source>
</evidence>
<feature type="compositionally biased region" description="Polar residues" evidence="1">
    <location>
        <begin position="38"/>
        <end position="49"/>
    </location>
</feature>
<feature type="compositionally biased region" description="Basic and acidic residues" evidence="1">
    <location>
        <begin position="1"/>
        <end position="14"/>
    </location>
</feature>
<feature type="compositionally biased region" description="Basic residues" evidence="1">
    <location>
        <begin position="115"/>
        <end position="129"/>
    </location>
</feature>
<evidence type="ECO:0000256" key="1">
    <source>
        <dbReference type="SAM" id="MobiDB-lite"/>
    </source>
</evidence>
<feature type="compositionally biased region" description="Basic and acidic residues" evidence="1">
    <location>
        <begin position="511"/>
        <end position="532"/>
    </location>
</feature>
<reference evidence="3 4" key="1">
    <citation type="journal article" date="2015" name="Genome Biol. Evol.">
        <title>Phylogenomic analyses indicate that early fungi evolved digesting cell walls of algal ancestors of land plants.</title>
        <authorList>
            <person name="Chang Y."/>
            <person name="Wang S."/>
            <person name="Sekimoto S."/>
            <person name="Aerts A.L."/>
            <person name="Choi C."/>
            <person name="Clum A."/>
            <person name="LaButti K.M."/>
            <person name="Lindquist E.A."/>
            <person name="Yee Ngan C."/>
            <person name="Ohm R.A."/>
            <person name="Salamov A.A."/>
            <person name="Grigoriev I.V."/>
            <person name="Spatafora J.W."/>
            <person name="Berbee M.L."/>
        </authorList>
    </citation>
    <scope>NUCLEOTIDE SEQUENCE [LARGE SCALE GENOMIC DNA]</scope>
    <source>
        <strain evidence="3 4">JEL478</strain>
    </source>
</reference>
<feature type="compositionally biased region" description="Pro residues" evidence="1">
    <location>
        <begin position="180"/>
        <end position="191"/>
    </location>
</feature>
<feature type="compositionally biased region" description="Basic and acidic residues" evidence="1">
    <location>
        <begin position="422"/>
        <end position="459"/>
    </location>
</feature>
<gene>
    <name evidence="3" type="ORF">M427DRAFT_76035</name>
</gene>
<accession>A0A138ZY33</accession>
<dbReference type="EMBL" id="KQ965897">
    <property type="protein sequence ID" value="KXS09043.1"/>
    <property type="molecule type" value="Genomic_DNA"/>
</dbReference>
<dbReference type="InterPro" id="IPR024975">
    <property type="entry name" value="NOV_C"/>
</dbReference>